<organism evidence="1 2">
    <name type="scientific">Arachis hypogaea</name>
    <name type="common">Peanut</name>
    <dbReference type="NCBI Taxonomy" id="3818"/>
    <lineage>
        <taxon>Eukaryota</taxon>
        <taxon>Viridiplantae</taxon>
        <taxon>Streptophyta</taxon>
        <taxon>Embryophyta</taxon>
        <taxon>Tracheophyta</taxon>
        <taxon>Spermatophyta</taxon>
        <taxon>Magnoliopsida</taxon>
        <taxon>eudicotyledons</taxon>
        <taxon>Gunneridae</taxon>
        <taxon>Pentapetalae</taxon>
        <taxon>rosids</taxon>
        <taxon>fabids</taxon>
        <taxon>Fabales</taxon>
        <taxon>Fabaceae</taxon>
        <taxon>Papilionoideae</taxon>
        <taxon>50 kb inversion clade</taxon>
        <taxon>dalbergioids sensu lato</taxon>
        <taxon>Dalbergieae</taxon>
        <taxon>Pterocarpus clade</taxon>
        <taxon>Arachis</taxon>
    </lineage>
</organism>
<protein>
    <recommendedName>
        <fullName evidence="3">Aminotransferase-like plant mobile domain-containing protein</fullName>
    </recommendedName>
</protein>
<reference evidence="1 2" key="1">
    <citation type="submission" date="2019-01" db="EMBL/GenBank/DDBJ databases">
        <title>Sequencing of cultivated peanut Arachis hypogaea provides insights into genome evolution and oil improvement.</title>
        <authorList>
            <person name="Chen X."/>
        </authorList>
    </citation>
    <scope>NUCLEOTIDE SEQUENCE [LARGE SCALE GENOMIC DNA]</scope>
    <source>
        <strain evidence="2">cv. Fuhuasheng</strain>
        <tissue evidence="1">Leaves</tissue>
    </source>
</reference>
<evidence type="ECO:0000313" key="2">
    <source>
        <dbReference type="Proteomes" id="UP000289738"/>
    </source>
</evidence>
<proteinExistence type="predicted"/>
<gene>
    <name evidence="1" type="ORF">Ahy_A04g019571</name>
</gene>
<keyword evidence="2" id="KW-1185">Reference proteome</keyword>
<evidence type="ECO:0008006" key="3">
    <source>
        <dbReference type="Google" id="ProtNLM"/>
    </source>
</evidence>
<dbReference type="EMBL" id="SDMP01000004">
    <property type="protein sequence ID" value="RYR62178.1"/>
    <property type="molecule type" value="Genomic_DNA"/>
</dbReference>
<accession>A0A445DG56</accession>
<comment type="caution">
    <text evidence="1">The sequence shown here is derived from an EMBL/GenBank/DDBJ whole genome shotgun (WGS) entry which is preliminary data.</text>
</comment>
<dbReference type="Proteomes" id="UP000289738">
    <property type="component" value="Chromosome A04"/>
</dbReference>
<evidence type="ECO:0000313" key="1">
    <source>
        <dbReference type="EMBL" id="RYR62178.1"/>
    </source>
</evidence>
<dbReference type="AlphaFoldDB" id="A0A445DG56"/>
<name>A0A445DG56_ARAHY</name>
<sequence>MACLWTIRSFYTWRIPTYTILLDSSTTINKEIRTRNILDEYGETMPFEGCLTDFDKFIEGGRLTWTWFEELFNVLPPVNSISMYTVKYNWIQETFNKLPPNANKETMRRYASADKYWSRRHIRWLPYVARLDHLDRYLWESAALAWLYRCMCWVSNRIVVRLASPYATTTVIDLLTVSYF</sequence>